<protein>
    <submittedName>
        <fullName evidence="6">Piso0_004762 protein</fullName>
    </submittedName>
</protein>
<dbReference type="InterPro" id="IPR050675">
    <property type="entry name" value="OAF3"/>
</dbReference>
<evidence type="ECO:0000256" key="1">
    <source>
        <dbReference type="ARBA" id="ARBA00023015"/>
    </source>
</evidence>
<dbReference type="GO" id="GO:0008270">
    <property type="term" value="F:zinc ion binding"/>
    <property type="evidence" value="ECO:0007669"/>
    <property type="project" value="InterPro"/>
</dbReference>
<reference evidence="6 7" key="1">
    <citation type="journal article" date="2012" name="G3 (Bethesda)">
        <title>Pichia sorbitophila, an interspecies yeast hybrid reveals early steps of genome resolution following polyploidization.</title>
        <authorList>
            <person name="Leh Louis V."/>
            <person name="Despons L."/>
            <person name="Friedrich A."/>
            <person name="Martin T."/>
            <person name="Durrens P."/>
            <person name="Casaregola S."/>
            <person name="Neuveglise C."/>
            <person name="Fairhead C."/>
            <person name="Marck C."/>
            <person name="Cruz J.A."/>
            <person name="Straub M.L."/>
            <person name="Kugler V."/>
            <person name="Sacerdot C."/>
            <person name="Uzunov Z."/>
            <person name="Thierry A."/>
            <person name="Weiss S."/>
            <person name="Bleykasten C."/>
            <person name="De Montigny J."/>
            <person name="Jacques N."/>
            <person name="Jung P."/>
            <person name="Lemaire M."/>
            <person name="Mallet S."/>
            <person name="Morel G."/>
            <person name="Richard G.F."/>
            <person name="Sarkar A."/>
            <person name="Savel G."/>
            <person name="Schacherer J."/>
            <person name="Seret M.L."/>
            <person name="Talla E."/>
            <person name="Samson G."/>
            <person name="Jubin C."/>
            <person name="Poulain J."/>
            <person name="Vacherie B."/>
            <person name="Barbe V."/>
            <person name="Pelletier E."/>
            <person name="Sherman D.J."/>
            <person name="Westhof E."/>
            <person name="Weissenbach J."/>
            <person name="Baret P.V."/>
            <person name="Wincker P."/>
            <person name="Gaillardin C."/>
            <person name="Dujon B."/>
            <person name="Souciet J.L."/>
        </authorList>
    </citation>
    <scope>NUCLEOTIDE SEQUENCE [LARGE SCALE GENOMIC DNA]</scope>
    <source>
        <strain evidence="7">ATCC MYA-4447 / BCRC 22081 / CBS 7064 / NBRC 10061 / NRRL Y-12695</strain>
    </source>
</reference>
<keyword evidence="3" id="KW-0804">Transcription</keyword>
<name>G8Y0C6_PICSO</name>
<evidence type="ECO:0000313" key="6">
    <source>
        <dbReference type="EMBL" id="CCE86279.1"/>
    </source>
</evidence>
<dbReference type="PROSITE" id="PS00463">
    <property type="entry name" value="ZN2_CY6_FUNGAL_1"/>
    <property type="match status" value="1"/>
</dbReference>
<dbReference type="InterPro" id="IPR001138">
    <property type="entry name" value="Zn2Cys6_DnaBD"/>
</dbReference>
<sequence length="787" mass="90494">MNMNKHKKFVTVCTNCKARKKKCNREQPCSSCRKSHCQENCIYEEDANNNLPTYVLSALKPLEMGNIRTKRSRSSAKDHASTNGTLQAKKHESMAFLVANETVLDDKQTTLKRHVKRPREEKTQEMPYTPEIVKGSQSCQPIHVTDSDDTYPCTSDMVSDQEVRYFEKENLLETPEKKEILQSYTSLMTLNPFESQNDTILGSEVEKSSAGRKHETWQFFYSVDSTLQDIYYSLENNTEGRHQCLNTSSTDNEQQENIKKFLDLSCQGTHHFNCKFTNLDETKLKSTIISIAPSHEQIWILINRFFEVVYPHVPYINKDFFTYQISKSLRHGENDLQLVLYDPSDLAYLGILLVLLSLARLSYFSNSLPVEMSDGCSSFIIADFQHMRHTIDDNVISVCFDLMNYLDHQNQDSFPNLLLTFYVRIYYEYWPTFSQNNDEILRQLDNNLVRKATSLGLHQTLKEESHFASSILKKRLWISLVTSSSRDLSGSALQLPITTKDFEVQIDEINFFDDVGSHINEVIKFNFKMSFVLNNMIKNANGATSISVSGICQSLTQCEKLLYDMTNIGNLRSCRAYDDSRTPPFAQKSSVKALLEFGCLALPIFWMLSLYYQDRNFNMSYFYLKKALLLFHDTFPYIIELSNHSQCSGDFIINPSLINLTYKSCQLCLCLLLRLNALESKKVTKCPKRGQKSDNSLLLLPKVKDQLRHVIQKLQNAISSLRGSYSCVKVYQTIIFELLSKVESHSDIDNGMPQNISFPRDNYGFVESHLGEISDIFSSCFREVGDI</sequence>
<keyword evidence="7" id="KW-1185">Reference proteome</keyword>
<dbReference type="CDD" id="cd12148">
    <property type="entry name" value="fungal_TF_MHR"/>
    <property type="match status" value="1"/>
</dbReference>
<dbReference type="SUPFAM" id="SSF57701">
    <property type="entry name" value="Zn2/Cys6 DNA-binding domain"/>
    <property type="match status" value="1"/>
</dbReference>
<evidence type="ECO:0000256" key="4">
    <source>
        <dbReference type="ARBA" id="ARBA00023242"/>
    </source>
</evidence>
<dbReference type="OrthoDB" id="2406834at2759"/>
<gene>
    <name evidence="6" type="primary">Piso0_004762</name>
    <name evidence="6" type="ORF">GNLVRS01_PISO0N00585g</name>
</gene>
<keyword evidence="2" id="KW-0238">DNA-binding</keyword>
<evidence type="ECO:0000313" key="7">
    <source>
        <dbReference type="Proteomes" id="UP000005222"/>
    </source>
</evidence>
<dbReference type="HOGENOM" id="CLU_430264_0_0_1"/>
<keyword evidence="1" id="KW-0805">Transcription regulation</keyword>
<dbReference type="EMBL" id="FO082046">
    <property type="protein sequence ID" value="CCE86279.1"/>
    <property type="molecule type" value="Genomic_DNA"/>
</dbReference>
<keyword evidence="4" id="KW-0539">Nucleus</keyword>
<dbReference type="Proteomes" id="UP000005222">
    <property type="component" value="Chromosome N"/>
</dbReference>
<proteinExistence type="predicted"/>
<accession>G8Y0C6</accession>
<dbReference type="Gene3D" id="4.10.240.10">
    <property type="entry name" value="Zn(2)-C6 fungal-type DNA-binding domain"/>
    <property type="match status" value="1"/>
</dbReference>
<dbReference type="Pfam" id="PF00172">
    <property type="entry name" value="Zn_clus"/>
    <property type="match status" value="1"/>
</dbReference>
<dbReference type="STRING" id="559304.G8Y0C6"/>
<dbReference type="GO" id="GO:0000981">
    <property type="term" value="F:DNA-binding transcription factor activity, RNA polymerase II-specific"/>
    <property type="evidence" value="ECO:0007669"/>
    <property type="project" value="InterPro"/>
</dbReference>
<dbReference type="InParanoid" id="G8Y0C6"/>
<dbReference type="InterPro" id="IPR036864">
    <property type="entry name" value="Zn2-C6_fun-type_DNA-bd_sf"/>
</dbReference>
<dbReference type="PANTHER" id="PTHR31069">
    <property type="entry name" value="OLEATE-ACTIVATED TRANSCRIPTION FACTOR 1-RELATED"/>
    <property type="match status" value="1"/>
</dbReference>
<dbReference type="GO" id="GO:0005634">
    <property type="term" value="C:nucleus"/>
    <property type="evidence" value="ECO:0007669"/>
    <property type="project" value="TreeGrafter"/>
</dbReference>
<evidence type="ECO:0000256" key="2">
    <source>
        <dbReference type="ARBA" id="ARBA00023125"/>
    </source>
</evidence>
<dbReference type="GO" id="GO:0000978">
    <property type="term" value="F:RNA polymerase II cis-regulatory region sequence-specific DNA binding"/>
    <property type="evidence" value="ECO:0007669"/>
    <property type="project" value="TreeGrafter"/>
</dbReference>
<dbReference type="GO" id="GO:0045944">
    <property type="term" value="P:positive regulation of transcription by RNA polymerase II"/>
    <property type="evidence" value="ECO:0007669"/>
    <property type="project" value="TreeGrafter"/>
</dbReference>
<evidence type="ECO:0000259" key="5">
    <source>
        <dbReference type="PROSITE" id="PS50048"/>
    </source>
</evidence>
<dbReference type="AlphaFoldDB" id="G8Y0C6"/>
<dbReference type="CDD" id="cd00067">
    <property type="entry name" value="GAL4"/>
    <property type="match status" value="1"/>
</dbReference>
<dbReference type="PANTHER" id="PTHR31069:SF12">
    <property type="entry name" value="TRANSCRIPTION FACTOR DOMAIN-CONTAINING PROTEIN"/>
    <property type="match status" value="1"/>
</dbReference>
<organism evidence="6 7">
    <name type="scientific">Pichia sorbitophila (strain ATCC MYA-4447 / BCRC 22081 / CBS 7064 / NBRC 10061 / NRRL Y-12695)</name>
    <name type="common">Hybrid yeast</name>
    <dbReference type="NCBI Taxonomy" id="559304"/>
    <lineage>
        <taxon>Eukaryota</taxon>
        <taxon>Fungi</taxon>
        <taxon>Dikarya</taxon>
        <taxon>Ascomycota</taxon>
        <taxon>Saccharomycotina</taxon>
        <taxon>Pichiomycetes</taxon>
        <taxon>Debaryomycetaceae</taxon>
        <taxon>Millerozyma</taxon>
    </lineage>
</organism>
<dbReference type="SMART" id="SM00066">
    <property type="entry name" value="GAL4"/>
    <property type="match status" value="1"/>
</dbReference>
<evidence type="ECO:0000256" key="3">
    <source>
        <dbReference type="ARBA" id="ARBA00023163"/>
    </source>
</evidence>
<feature type="domain" description="Zn(2)-C6 fungal-type" evidence="5">
    <location>
        <begin position="12"/>
        <end position="43"/>
    </location>
</feature>
<dbReference type="PROSITE" id="PS50048">
    <property type="entry name" value="ZN2_CY6_FUNGAL_2"/>
    <property type="match status" value="1"/>
</dbReference>